<dbReference type="InterPro" id="IPR050249">
    <property type="entry name" value="Pseudomonas-type_ThrB"/>
</dbReference>
<evidence type="ECO:0000256" key="2">
    <source>
        <dbReference type="ARBA" id="ARBA00022679"/>
    </source>
</evidence>
<accession>A0ABW4TX54</accession>
<dbReference type="Gene3D" id="3.90.1200.10">
    <property type="match status" value="1"/>
</dbReference>
<dbReference type="RefSeq" id="WP_380929836.1">
    <property type="nucleotide sequence ID" value="NZ_JBHUGS010000002.1"/>
</dbReference>
<keyword evidence="1 8" id="KW-0028">Amino-acid biosynthesis</keyword>
<evidence type="ECO:0000256" key="8">
    <source>
        <dbReference type="HAMAP-Rule" id="MF_00301"/>
    </source>
</evidence>
<keyword evidence="6 8" id="KW-0067">ATP-binding</keyword>
<evidence type="ECO:0000256" key="6">
    <source>
        <dbReference type="ARBA" id="ARBA00022840"/>
    </source>
</evidence>
<keyword evidence="12" id="KW-1185">Reference proteome</keyword>
<evidence type="ECO:0000313" key="11">
    <source>
        <dbReference type="EMBL" id="MFD1951290.1"/>
    </source>
</evidence>
<dbReference type="NCBIfam" id="NF003558">
    <property type="entry name" value="PRK05231.1"/>
    <property type="match status" value="1"/>
</dbReference>
<dbReference type="EC" id="2.7.1.39" evidence="8 9"/>
<name>A0ABW4TX54_9SPHN</name>
<reference evidence="12" key="1">
    <citation type="journal article" date="2019" name="Int. J. Syst. Evol. Microbiol.">
        <title>The Global Catalogue of Microorganisms (GCM) 10K type strain sequencing project: providing services to taxonomists for standard genome sequencing and annotation.</title>
        <authorList>
            <consortium name="The Broad Institute Genomics Platform"/>
            <consortium name="The Broad Institute Genome Sequencing Center for Infectious Disease"/>
            <person name="Wu L."/>
            <person name="Ma J."/>
        </authorList>
    </citation>
    <scope>NUCLEOTIDE SEQUENCE [LARGE SCALE GENOMIC DNA]</scope>
    <source>
        <strain evidence="12">CGMCC 1.12702</strain>
    </source>
</reference>
<evidence type="ECO:0000259" key="10">
    <source>
        <dbReference type="Pfam" id="PF01636"/>
    </source>
</evidence>
<dbReference type="HAMAP" id="MF_00301">
    <property type="entry name" value="Homoser_kinase_2"/>
    <property type="match status" value="1"/>
</dbReference>
<dbReference type="CDD" id="cd05153">
    <property type="entry name" value="HomoserineK_II"/>
    <property type="match status" value="1"/>
</dbReference>
<proteinExistence type="inferred from homology"/>
<comment type="caution">
    <text evidence="11">The sequence shown here is derived from an EMBL/GenBank/DDBJ whole genome shotgun (WGS) entry which is preliminary data.</text>
</comment>
<comment type="catalytic activity">
    <reaction evidence="8">
        <text>L-homoserine + ATP = O-phospho-L-homoserine + ADP + H(+)</text>
        <dbReference type="Rhea" id="RHEA:13985"/>
        <dbReference type="ChEBI" id="CHEBI:15378"/>
        <dbReference type="ChEBI" id="CHEBI:30616"/>
        <dbReference type="ChEBI" id="CHEBI:57476"/>
        <dbReference type="ChEBI" id="CHEBI:57590"/>
        <dbReference type="ChEBI" id="CHEBI:456216"/>
        <dbReference type="EC" id="2.7.1.39"/>
    </reaction>
</comment>
<dbReference type="SUPFAM" id="SSF56112">
    <property type="entry name" value="Protein kinase-like (PK-like)"/>
    <property type="match status" value="1"/>
</dbReference>
<comment type="similarity">
    <text evidence="7 8">Belongs to the pseudomonas-type ThrB family.</text>
</comment>
<evidence type="ECO:0000256" key="1">
    <source>
        <dbReference type="ARBA" id="ARBA00022605"/>
    </source>
</evidence>
<dbReference type="GO" id="GO:0004413">
    <property type="term" value="F:homoserine kinase activity"/>
    <property type="evidence" value="ECO:0007669"/>
    <property type="project" value="UniProtKB-EC"/>
</dbReference>
<evidence type="ECO:0000256" key="3">
    <source>
        <dbReference type="ARBA" id="ARBA00022697"/>
    </source>
</evidence>
<protein>
    <recommendedName>
        <fullName evidence="8 9">Homoserine kinase</fullName>
        <shortName evidence="8">HK</shortName>
        <shortName evidence="8">HSK</shortName>
        <ecNumber evidence="8 9">2.7.1.39</ecNumber>
    </recommendedName>
</protein>
<evidence type="ECO:0000256" key="5">
    <source>
        <dbReference type="ARBA" id="ARBA00022777"/>
    </source>
</evidence>
<comment type="pathway">
    <text evidence="8">Amino-acid biosynthesis; L-threonine biosynthesis; L-threonine from L-aspartate: step 4/5.</text>
</comment>
<dbReference type="Proteomes" id="UP001597400">
    <property type="component" value="Unassembled WGS sequence"/>
</dbReference>
<gene>
    <name evidence="8 11" type="primary">thrB</name>
    <name evidence="11" type="ORF">ACFSGX_11000</name>
</gene>
<dbReference type="NCBIfam" id="TIGR00938">
    <property type="entry name" value="thrB_alt"/>
    <property type="match status" value="1"/>
</dbReference>
<dbReference type="PANTHER" id="PTHR21064">
    <property type="entry name" value="AMINOGLYCOSIDE PHOSPHOTRANSFERASE DOMAIN-CONTAINING PROTEIN-RELATED"/>
    <property type="match status" value="1"/>
</dbReference>
<dbReference type="Gene3D" id="3.30.200.20">
    <property type="entry name" value="Phosphorylase Kinase, domain 1"/>
    <property type="match status" value="1"/>
</dbReference>
<dbReference type="InterPro" id="IPR002575">
    <property type="entry name" value="Aminoglycoside_PTrfase"/>
</dbReference>
<organism evidence="11 12">
    <name type="scientific">Sphingomonas arantia</name>
    <dbReference type="NCBI Taxonomy" id="1460676"/>
    <lineage>
        <taxon>Bacteria</taxon>
        <taxon>Pseudomonadati</taxon>
        <taxon>Pseudomonadota</taxon>
        <taxon>Alphaproteobacteria</taxon>
        <taxon>Sphingomonadales</taxon>
        <taxon>Sphingomonadaceae</taxon>
        <taxon>Sphingomonas</taxon>
    </lineage>
</organism>
<evidence type="ECO:0000256" key="4">
    <source>
        <dbReference type="ARBA" id="ARBA00022741"/>
    </source>
</evidence>
<evidence type="ECO:0000256" key="9">
    <source>
        <dbReference type="NCBIfam" id="TIGR00938"/>
    </source>
</evidence>
<dbReference type="PANTHER" id="PTHR21064:SF6">
    <property type="entry name" value="AMINOGLYCOSIDE PHOSPHOTRANSFERASE DOMAIN-CONTAINING PROTEIN"/>
    <property type="match status" value="1"/>
</dbReference>
<sequence length="320" mass="34546">MAVFTPVSAEELADLLARYYAGTLVSAKGIAEGVENSNFLVDTTTGRYILTLYEGRVDVADLPFFLTLLDHLADRGLPVPRAIRDRTGVQVQTVAGRPACLIEYLTGVSVTHPTAAQARAAGAALGSLHAGLRDFAPRRPNALGITGWNALADRCGADLDRVAPGLAARVAEERAYLDAHWPHDLPVSVIHADLFPDNVLMLGDAVTGIIDFYFACADIRALDVAITHASWCFDADGSTFHADRAAALLAGYTETFGLSDAERAALPVLARGASLRFALTRAWDWLNTPADALVTRKDPAAFVRRMDAYRDRPMKELFPQ</sequence>
<keyword evidence="3 8" id="KW-0791">Threonine biosynthesis</keyword>
<keyword evidence="5 8" id="KW-0418">Kinase</keyword>
<evidence type="ECO:0000256" key="7">
    <source>
        <dbReference type="ARBA" id="ARBA00038240"/>
    </source>
</evidence>
<evidence type="ECO:0000313" key="12">
    <source>
        <dbReference type="Proteomes" id="UP001597400"/>
    </source>
</evidence>
<feature type="domain" description="Aminoglycoside phosphotransferase" evidence="10">
    <location>
        <begin position="27"/>
        <end position="253"/>
    </location>
</feature>
<dbReference type="EMBL" id="JBHUGS010000002">
    <property type="protein sequence ID" value="MFD1951290.1"/>
    <property type="molecule type" value="Genomic_DNA"/>
</dbReference>
<keyword evidence="4 8" id="KW-0547">Nucleotide-binding</keyword>
<keyword evidence="2 8" id="KW-0808">Transferase</keyword>
<dbReference type="InterPro" id="IPR011009">
    <property type="entry name" value="Kinase-like_dom_sf"/>
</dbReference>
<dbReference type="InterPro" id="IPR005280">
    <property type="entry name" value="Homoserine_kinase_II"/>
</dbReference>
<dbReference type="Pfam" id="PF01636">
    <property type="entry name" value="APH"/>
    <property type="match status" value="1"/>
</dbReference>